<dbReference type="GO" id="GO:0009279">
    <property type="term" value="C:cell outer membrane"/>
    <property type="evidence" value="ECO:0007669"/>
    <property type="project" value="UniProtKB-SubCell"/>
</dbReference>
<accession>A0AAF0CQC9</accession>
<feature type="domain" description="TonB-dependent receptor-like beta-barrel" evidence="5">
    <location>
        <begin position="556"/>
        <end position="929"/>
    </location>
</feature>
<dbReference type="KEGG" id="slom:PXH66_04520"/>
<dbReference type="RefSeq" id="WP_330931300.1">
    <property type="nucleotide sequence ID" value="NZ_CP119075.1"/>
</dbReference>
<dbReference type="InterPro" id="IPR008969">
    <property type="entry name" value="CarboxyPept-like_regulatory"/>
</dbReference>
<dbReference type="Pfam" id="PF07715">
    <property type="entry name" value="Plug"/>
    <property type="match status" value="1"/>
</dbReference>
<evidence type="ECO:0000259" key="5">
    <source>
        <dbReference type="Pfam" id="PF00593"/>
    </source>
</evidence>
<organism evidence="7 8">
    <name type="scientific">Synoicihabitans lomoniglobus</name>
    <dbReference type="NCBI Taxonomy" id="2909285"/>
    <lineage>
        <taxon>Bacteria</taxon>
        <taxon>Pseudomonadati</taxon>
        <taxon>Verrucomicrobiota</taxon>
        <taxon>Opitutia</taxon>
        <taxon>Opitutales</taxon>
        <taxon>Opitutaceae</taxon>
        <taxon>Synoicihabitans</taxon>
    </lineage>
</organism>
<dbReference type="PANTHER" id="PTHR40980:SF5">
    <property type="entry name" value="TONB-DEPENDENT RECEPTOR"/>
    <property type="match status" value="1"/>
</dbReference>
<keyword evidence="2 4" id="KW-0472">Membrane</keyword>
<dbReference type="InterPro" id="IPR036942">
    <property type="entry name" value="Beta-barrel_TonB_sf"/>
</dbReference>
<dbReference type="Pfam" id="PF13620">
    <property type="entry name" value="CarboxypepD_reg"/>
    <property type="match status" value="1"/>
</dbReference>
<evidence type="ECO:0000256" key="1">
    <source>
        <dbReference type="ARBA" id="ARBA00004442"/>
    </source>
</evidence>
<evidence type="ECO:0000313" key="7">
    <source>
        <dbReference type="EMBL" id="WED66109.1"/>
    </source>
</evidence>
<dbReference type="Gene3D" id="2.40.170.20">
    <property type="entry name" value="TonB-dependent receptor, beta-barrel domain"/>
    <property type="match status" value="1"/>
</dbReference>
<keyword evidence="7" id="KW-0675">Receptor</keyword>
<dbReference type="InterPro" id="IPR012910">
    <property type="entry name" value="Plug_dom"/>
</dbReference>
<dbReference type="EMBL" id="CP119075">
    <property type="protein sequence ID" value="WED66109.1"/>
    <property type="molecule type" value="Genomic_DNA"/>
</dbReference>
<dbReference type="InterPro" id="IPR037066">
    <property type="entry name" value="Plug_dom_sf"/>
</dbReference>
<dbReference type="AlphaFoldDB" id="A0AAF0CQC9"/>
<sequence length="965" mass="104284">MISFSRRSGARLQPSILVGLILVLVLSPIARAQGTATGTVVGRVIDEGSGFGVSWATVTVVQTGQSASSDLSGGYAISGVDAGVVTLLVEKEGFQTANITDVNVLAGETLRMDIPLGAVGGNVVVMDAFTISADVVQSSDIGLLAARQKANSISDAIGSDQFSRLGAGNAAEALGKVTGASVVDGKYVLIRGLGDRYSNTLMNGVSVPSADPDKRAVQMDQFPTEMIESVVTTKSFTPDQPGAFSGGSVNLKTKSFPENFFVSVSGSVGANSNTRGDQMLSSPGNTGPAPDVPQEIPNRDLAEIEAEFFGNFDPAHEVDAATRAFGPAGLYPTVRNGGVDLGYSFAIGQRIEYSDEGLIGITGSFNQSRSYSHYDGGEIGRYTGTAANANASLLFSDNPDTLSFDPADAPSGTPQFGLSSSTLTESTGGLVKLAIRPSIDHEVSLDLIYNETVDDGVRRGVGEEVRNYGGAIYEVYELLRTERSVSSAQLAGKSLFMGLNETEIEWRLSSSRSGQDQPDYRTMATIYDLNGDPVNATGVQPNRYFRELDEEATEGGIDITIPFAANDRSHRFKFGGMASANERTYDEQRFRYAVVPRNRTQLTAFPGPVGILAEDANGVTFGNTISRQQEPNKYDATQDVSAAYAMVDFQITDDIRAIIGGRYESTEIVTTPVAIPGLNPKTGEVDDSNFLPAASFVYAQNKKMNWRAAYGRTIARPTYKELTDIRYDDVFTGDTYVGNTDLELTVIDNFDLRWEWFPQKGETVAVSVFYKSMSNPIEVLYQPAVGSIRPQNVEEGTVSGIELEFRRDLDFLSEALSRWSIGGNLTFIESEVTIPDDELAILRAADANASNKRELLGQSPYVFNADVNYSREEWGTSATLSYNIVGERLDLVVFGSLPDVYEQPAPSLNFVLSQSLGYRWKMKFSAKNLLNPDREKLIDLASGPLVYSRYQSGRSLSLSFSYLFE</sequence>
<dbReference type="InterPro" id="IPR000531">
    <property type="entry name" value="Beta-barrel_TonB"/>
</dbReference>
<feature type="domain" description="TonB-dependent receptor plug" evidence="6">
    <location>
        <begin position="150"/>
        <end position="236"/>
    </location>
</feature>
<dbReference type="PROSITE" id="PS50065">
    <property type="entry name" value="HMG_COA_REDUCTASE_4"/>
    <property type="match status" value="1"/>
</dbReference>
<gene>
    <name evidence="7" type="ORF">PXH66_04520</name>
</gene>
<evidence type="ECO:0000256" key="4">
    <source>
        <dbReference type="RuleBase" id="RU003357"/>
    </source>
</evidence>
<dbReference type="GO" id="GO:0004420">
    <property type="term" value="F:hydroxymethylglutaryl-CoA reductase (NADPH) activity"/>
    <property type="evidence" value="ECO:0007669"/>
    <property type="project" value="InterPro"/>
</dbReference>
<dbReference type="SUPFAM" id="SSF49464">
    <property type="entry name" value="Carboxypeptidase regulatory domain-like"/>
    <property type="match status" value="1"/>
</dbReference>
<dbReference type="GO" id="GO:0015936">
    <property type="term" value="P:coenzyme A metabolic process"/>
    <property type="evidence" value="ECO:0007669"/>
    <property type="project" value="InterPro"/>
</dbReference>
<keyword evidence="4" id="KW-0798">TonB box</keyword>
<name>A0AAF0CQC9_9BACT</name>
<evidence type="ECO:0000256" key="2">
    <source>
        <dbReference type="ARBA" id="ARBA00023136"/>
    </source>
</evidence>
<protein>
    <submittedName>
        <fullName evidence="7">TonB-dependent receptor</fullName>
    </submittedName>
</protein>
<dbReference type="Gene3D" id="2.60.40.1120">
    <property type="entry name" value="Carboxypeptidase-like, regulatory domain"/>
    <property type="match status" value="1"/>
</dbReference>
<keyword evidence="8" id="KW-1185">Reference proteome</keyword>
<evidence type="ECO:0000256" key="3">
    <source>
        <dbReference type="ARBA" id="ARBA00023237"/>
    </source>
</evidence>
<evidence type="ECO:0000313" key="8">
    <source>
        <dbReference type="Proteomes" id="UP001218638"/>
    </source>
</evidence>
<dbReference type="Pfam" id="PF00593">
    <property type="entry name" value="TonB_dep_Rec_b-barrel"/>
    <property type="match status" value="1"/>
</dbReference>
<reference evidence="7" key="1">
    <citation type="submission" date="2023-03" db="EMBL/GenBank/DDBJ databases">
        <title>Lomoglobus Profundus gen. nov., sp. nov., a novel member of the phylum Verrucomicrobia, isolated from deep-marine sediment of South China Sea.</title>
        <authorList>
            <person name="Ahmad T."/>
            <person name="Ishaq S.E."/>
            <person name="Wang F."/>
        </authorList>
    </citation>
    <scope>NUCLEOTIDE SEQUENCE</scope>
    <source>
        <strain evidence="7">LMO-M01</strain>
    </source>
</reference>
<comment type="subcellular location">
    <subcellularLocation>
        <location evidence="1 4">Cell outer membrane</location>
    </subcellularLocation>
</comment>
<dbReference type="PANTHER" id="PTHR40980">
    <property type="entry name" value="PLUG DOMAIN-CONTAINING PROTEIN"/>
    <property type="match status" value="1"/>
</dbReference>
<dbReference type="Proteomes" id="UP001218638">
    <property type="component" value="Chromosome"/>
</dbReference>
<comment type="similarity">
    <text evidence="4">Belongs to the TonB-dependent receptor family.</text>
</comment>
<evidence type="ECO:0000259" key="6">
    <source>
        <dbReference type="Pfam" id="PF07715"/>
    </source>
</evidence>
<proteinExistence type="inferred from homology"/>
<dbReference type="Gene3D" id="2.170.130.10">
    <property type="entry name" value="TonB-dependent receptor, plug domain"/>
    <property type="match status" value="1"/>
</dbReference>
<dbReference type="SUPFAM" id="SSF56935">
    <property type="entry name" value="Porins"/>
    <property type="match status" value="1"/>
</dbReference>
<dbReference type="InterPro" id="IPR002202">
    <property type="entry name" value="HMG_CoA_Rdtase"/>
</dbReference>
<keyword evidence="3" id="KW-0998">Cell outer membrane</keyword>